<name>A0A7W9FC55_9MICO</name>
<evidence type="ECO:0000259" key="1">
    <source>
        <dbReference type="PROSITE" id="PS51186"/>
    </source>
</evidence>
<feature type="domain" description="N-acetyltransferase" evidence="1">
    <location>
        <begin position="25"/>
        <end position="194"/>
    </location>
</feature>
<keyword evidence="3" id="KW-1185">Reference proteome</keyword>
<dbReference type="CDD" id="cd04301">
    <property type="entry name" value="NAT_SF"/>
    <property type="match status" value="1"/>
</dbReference>
<dbReference type="Proteomes" id="UP000517712">
    <property type="component" value="Unassembled WGS sequence"/>
</dbReference>
<dbReference type="SUPFAM" id="SSF55729">
    <property type="entry name" value="Acyl-CoA N-acyltransferases (Nat)"/>
    <property type="match status" value="2"/>
</dbReference>
<gene>
    <name evidence="2" type="ORF">HD600_002523</name>
</gene>
<keyword evidence="2" id="KW-0808">Transferase</keyword>
<dbReference type="Gene3D" id="3.40.630.30">
    <property type="match status" value="1"/>
</dbReference>
<organism evidence="2 3">
    <name type="scientific">Microbacterium ginsengiterrae</name>
    <dbReference type="NCBI Taxonomy" id="546115"/>
    <lineage>
        <taxon>Bacteria</taxon>
        <taxon>Bacillati</taxon>
        <taxon>Actinomycetota</taxon>
        <taxon>Actinomycetes</taxon>
        <taxon>Micrococcales</taxon>
        <taxon>Microbacteriaceae</taxon>
        <taxon>Microbacterium</taxon>
    </lineage>
</organism>
<accession>A0A7W9FC55</accession>
<dbReference type="GO" id="GO:0016747">
    <property type="term" value="F:acyltransferase activity, transferring groups other than amino-acyl groups"/>
    <property type="evidence" value="ECO:0007669"/>
    <property type="project" value="InterPro"/>
</dbReference>
<comment type="caution">
    <text evidence="2">The sequence shown here is derived from an EMBL/GenBank/DDBJ whole genome shotgun (WGS) entry which is preliminary data.</text>
</comment>
<dbReference type="AlphaFoldDB" id="A0A7W9FC55"/>
<dbReference type="Pfam" id="PF00583">
    <property type="entry name" value="Acetyltransf_1"/>
    <property type="match status" value="1"/>
</dbReference>
<dbReference type="InterPro" id="IPR000182">
    <property type="entry name" value="GNAT_dom"/>
</dbReference>
<dbReference type="PROSITE" id="PS51186">
    <property type="entry name" value="GNAT"/>
    <property type="match status" value="1"/>
</dbReference>
<evidence type="ECO:0000313" key="2">
    <source>
        <dbReference type="EMBL" id="MBB5744026.1"/>
    </source>
</evidence>
<protein>
    <submittedName>
        <fullName evidence="2">GNAT superfamily N-acetyltransferase</fullName>
    </submittedName>
</protein>
<proteinExistence type="predicted"/>
<dbReference type="EMBL" id="JACHMU010000001">
    <property type="protein sequence ID" value="MBB5744026.1"/>
    <property type="molecule type" value="Genomic_DNA"/>
</dbReference>
<evidence type="ECO:0000313" key="3">
    <source>
        <dbReference type="Proteomes" id="UP000517712"/>
    </source>
</evidence>
<dbReference type="InterPro" id="IPR016181">
    <property type="entry name" value="Acyl_CoA_acyltransferase"/>
</dbReference>
<sequence>MTRTAPDMTITEMVVPSSVDAPDAEEFLAMVDLGNQVCVLDAGTDDLYETPAEALPRWLDRTDDTYRGYIARSDDGDIIGAAFLRTSNEEGSTTAEADIAVLPPHVSSGVAAALLEHVQEEARRLGRRTLQVWTLHPVAPAARMLTPATGHGHVAATELSDVLTADGFVMEQVERTSTLALDGDLSLAERMLAEASAIAGDDYRVASWTLPTPEHLREGYANVISRMATDVPSGDLVFEEEKWDAERVVRHDRVIADAGQMLSVAAVEHVPTGRIVAFNELVIGPDRSAVTHQYGTLVVKEHRGKRLGTIVKCANVLRWRDLAPDSPRICTFNAEENRPMLDINEAIGFVPASYAAGWQKKLS</sequence>
<dbReference type="RefSeq" id="WP_184284071.1">
    <property type="nucleotide sequence ID" value="NZ_BAAAPG010000001.1"/>
</dbReference>
<reference evidence="2 3" key="1">
    <citation type="submission" date="2020-08" db="EMBL/GenBank/DDBJ databases">
        <title>Sequencing the genomes of 1000 actinobacteria strains.</title>
        <authorList>
            <person name="Klenk H.-P."/>
        </authorList>
    </citation>
    <scope>NUCLEOTIDE SEQUENCE [LARGE SCALE GENOMIC DNA]</scope>
    <source>
        <strain evidence="2 3">DSM 24823</strain>
    </source>
</reference>